<evidence type="ECO:0000256" key="2">
    <source>
        <dbReference type="SAM" id="Phobius"/>
    </source>
</evidence>
<evidence type="ECO:0000313" key="3">
    <source>
        <dbReference type="EMBL" id="MDT0448676.1"/>
    </source>
</evidence>
<reference evidence="3" key="1">
    <citation type="submission" date="2024-05" db="EMBL/GenBank/DDBJ databases">
        <title>30 novel species of actinomycetes from the DSMZ collection.</title>
        <authorList>
            <person name="Nouioui I."/>
        </authorList>
    </citation>
    <scope>NUCLEOTIDE SEQUENCE</scope>
    <source>
        <strain evidence="3">DSM 40473</strain>
    </source>
</reference>
<dbReference type="Pfam" id="PF20087">
    <property type="entry name" value="DUF6479"/>
    <property type="match status" value="1"/>
</dbReference>
<keyword evidence="2" id="KW-0812">Transmembrane</keyword>
<keyword evidence="2" id="KW-1133">Transmembrane helix</keyword>
<feature type="compositionally biased region" description="Basic and acidic residues" evidence="1">
    <location>
        <begin position="105"/>
        <end position="132"/>
    </location>
</feature>
<feature type="transmembrane region" description="Helical" evidence="2">
    <location>
        <begin position="20"/>
        <end position="40"/>
    </location>
</feature>
<keyword evidence="2" id="KW-0472">Membrane</keyword>
<gene>
    <name evidence="3" type="ORF">RM609_06215</name>
</gene>
<accession>A0ABU2SI81</accession>
<feature type="compositionally biased region" description="Gly residues" evidence="1">
    <location>
        <begin position="137"/>
        <end position="147"/>
    </location>
</feature>
<feature type="compositionally biased region" description="Basic and acidic residues" evidence="1">
    <location>
        <begin position="78"/>
        <end position="98"/>
    </location>
</feature>
<sequence length="147" mass="15970">MRTDPLVTAAALAAPPQLGGIAPFIVGLFVVAILIGAIVVGRRVRDREPPPPSQPQRRQGAWQTRQEYDRGPSSPDHGPGHTHDEESVGYVTEHHEPDEMQTEADGERRLPHEMRNPGSHPEELSEERKKWDPGSSGAFGSGGGGHH</sequence>
<proteinExistence type="predicted"/>
<dbReference type="RefSeq" id="WP_311608595.1">
    <property type="nucleotide sequence ID" value="NZ_JAVRFI010000003.1"/>
</dbReference>
<protein>
    <submittedName>
        <fullName evidence="3">DUF6479 family protein</fullName>
    </submittedName>
</protein>
<dbReference type="EMBL" id="JAVRFI010000003">
    <property type="protein sequence ID" value="MDT0448676.1"/>
    <property type="molecule type" value="Genomic_DNA"/>
</dbReference>
<feature type="region of interest" description="Disordered" evidence="1">
    <location>
        <begin position="43"/>
        <end position="147"/>
    </location>
</feature>
<organism evidence="3 4">
    <name type="scientific">Streptomyces hesseae</name>
    <dbReference type="NCBI Taxonomy" id="3075519"/>
    <lineage>
        <taxon>Bacteria</taxon>
        <taxon>Bacillati</taxon>
        <taxon>Actinomycetota</taxon>
        <taxon>Actinomycetes</taxon>
        <taxon>Kitasatosporales</taxon>
        <taxon>Streptomycetaceae</taxon>
        <taxon>Streptomyces</taxon>
    </lineage>
</organism>
<dbReference type="Proteomes" id="UP001180531">
    <property type="component" value="Unassembled WGS sequence"/>
</dbReference>
<dbReference type="InterPro" id="IPR045513">
    <property type="entry name" value="DUF6479"/>
</dbReference>
<name>A0ABU2SI81_9ACTN</name>
<evidence type="ECO:0000313" key="4">
    <source>
        <dbReference type="Proteomes" id="UP001180531"/>
    </source>
</evidence>
<comment type="caution">
    <text evidence="3">The sequence shown here is derived from an EMBL/GenBank/DDBJ whole genome shotgun (WGS) entry which is preliminary data.</text>
</comment>
<evidence type="ECO:0000256" key="1">
    <source>
        <dbReference type="SAM" id="MobiDB-lite"/>
    </source>
</evidence>
<keyword evidence="4" id="KW-1185">Reference proteome</keyword>